<organism evidence="2 3">
    <name type="scientific">Austropuccinia psidii MF-1</name>
    <dbReference type="NCBI Taxonomy" id="1389203"/>
    <lineage>
        <taxon>Eukaryota</taxon>
        <taxon>Fungi</taxon>
        <taxon>Dikarya</taxon>
        <taxon>Basidiomycota</taxon>
        <taxon>Pucciniomycotina</taxon>
        <taxon>Pucciniomycetes</taxon>
        <taxon>Pucciniales</taxon>
        <taxon>Sphaerophragmiaceae</taxon>
        <taxon>Austropuccinia</taxon>
    </lineage>
</organism>
<protein>
    <recommendedName>
        <fullName evidence="1">Reverse transcriptase domain-containing protein</fullName>
    </recommendedName>
</protein>
<dbReference type="Gene3D" id="3.30.70.270">
    <property type="match status" value="2"/>
</dbReference>
<dbReference type="SUPFAM" id="SSF56672">
    <property type="entry name" value="DNA/RNA polymerases"/>
    <property type="match status" value="1"/>
</dbReference>
<reference evidence="2" key="1">
    <citation type="submission" date="2021-03" db="EMBL/GenBank/DDBJ databases">
        <title>Draft genome sequence of rust myrtle Austropuccinia psidii MF-1, a brazilian biotype.</title>
        <authorList>
            <person name="Quecine M.C."/>
            <person name="Pachon D.M.R."/>
            <person name="Bonatelli M.L."/>
            <person name="Correr F.H."/>
            <person name="Franceschini L.M."/>
            <person name="Leite T.F."/>
            <person name="Margarido G.R.A."/>
            <person name="Almeida C.A."/>
            <person name="Ferrarezi J.A."/>
            <person name="Labate C.A."/>
        </authorList>
    </citation>
    <scope>NUCLEOTIDE SEQUENCE</scope>
    <source>
        <strain evidence="2">MF-1</strain>
    </source>
</reference>
<dbReference type="EMBL" id="AVOT02016624">
    <property type="protein sequence ID" value="MBW0502039.1"/>
    <property type="molecule type" value="Genomic_DNA"/>
</dbReference>
<evidence type="ECO:0000259" key="1">
    <source>
        <dbReference type="Pfam" id="PF00078"/>
    </source>
</evidence>
<dbReference type="PANTHER" id="PTHR37984">
    <property type="entry name" value="PROTEIN CBG26694"/>
    <property type="match status" value="1"/>
</dbReference>
<dbReference type="OrthoDB" id="2446696at2759"/>
<sequence length="445" mass="50656">MGTDKPARGKGYPAGASCITSILMNDIEIKLNLDKGAFCTCVGKDYIQVILTGWKNHLLPIEGVQFSSASNNTYPLGILDTNLVFTHPQESVRMKTEILIMDNCTSQEILFALRRPAYPASPRAREALEKHIQELIQLGLLRKVGHNEEVEVTKPVIISWHNKKSRMVEDFRAMNTYTVQDRYPIPRIKETLTQLSKAKYITSIDALKGFHQNVLTPKTRKLLRIITHCGIYEYLRSPFGIKNAPSHHQRMMNNIFPTELSEGWLIIYIDYIIICSDSWSLNLERHARVINKATGVNMEISLKKCNLGFEEFKALGHIVSGLSLGIDKNKLAAVLLKLIPQNKKEMMSFLGFSSYYRQHLKDLAILAKSLYRTCDQQTVFEMTQERIKAYDNTRKALTEAPLLLMPDWNIPFKLYIVKCGDGLGAALHKVQIIDDKPTEGQVRYI</sequence>
<dbReference type="Gene3D" id="3.10.10.10">
    <property type="entry name" value="HIV Type 1 Reverse Transcriptase, subunit A, domain 1"/>
    <property type="match status" value="1"/>
</dbReference>
<evidence type="ECO:0000313" key="3">
    <source>
        <dbReference type="Proteomes" id="UP000765509"/>
    </source>
</evidence>
<evidence type="ECO:0000313" key="2">
    <source>
        <dbReference type="EMBL" id="MBW0502039.1"/>
    </source>
</evidence>
<accession>A0A9Q3DES2</accession>
<dbReference type="AlphaFoldDB" id="A0A9Q3DES2"/>
<gene>
    <name evidence="2" type="ORF">O181_041754</name>
</gene>
<dbReference type="InterPro" id="IPR000477">
    <property type="entry name" value="RT_dom"/>
</dbReference>
<feature type="domain" description="Reverse transcriptase" evidence="1">
    <location>
        <begin position="162"/>
        <end position="318"/>
    </location>
</feature>
<dbReference type="InterPro" id="IPR043128">
    <property type="entry name" value="Rev_trsase/Diguanyl_cyclase"/>
</dbReference>
<proteinExistence type="predicted"/>
<keyword evidence="3" id="KW-1185">Reference proteome</keyword>
<dbReference type="InterPro" id="IPR050951">
    <property type="entry name" value="Retrovirus_Pol_polyprotein"/>
</dbReference>
<dbReference type="CDD" id="cd01647">
    <property type="entry name" value="RT_LTR"/>
    <property type="match status" value="1"/>
</dbReference>
<comment type="caution">
    <text evidence="2">The sequence shown here is derived from an EMBL/GenBank/DDBJ whole genome shotgun (WGS) entry which is preliminary data.</text>
</comment>
<name>A0A9Q3DES2_9BASI</name>
<dbReference type="PANTHER" id="PTHR37984:SF5">
    <property type="entry name" value="PROTEIN NYNRIN-LIKE"/>
    <property type="match status" value="1"/>
</dbReference>
<dbReference type="Pfam" id="PF00078">
    <property type="entry name" value="RVT_1"/>
    <property type="match status" value="1"/>
</dbReference>
<dbReference type="Proteomes" id="UP000765509">
    <property type="component" value="Unassembled WGS sequence"/>
</dbReference>
<dbReference type="InterPro" id="IPR043502">
    <property type="entry name" value="DNA/RNA_pol_sf"/>
</dbReference>